<protein>
    <submittedName>
        <fullName evidence="1">Uncharacterized protein</fullName>
    </submittedName>
</protein>
<reference evidence="1" key="2">
    <citation type="journal article" date="2015" name="Data Brief">
        <title>Shoot transcriptome of the giant reed, Arundo donax.</title>
        <authorList>
            <person name="Barrero R.A."/>
            <person name="Guerrero F.D."/>
            <person name="Moolhuijzen P."/>
            <person name="Goolsby J.A."/>
            <person name="Tidwell J."/>
            <person name="Bellgard S.E."/>
            <person name="Bellgard M.I."/>
        </authorList>
    </citation>
    <scope>NUCLEOTIDE SEQUENCE</scope>
    <source>
        <tissue evidence="1">Shoot tissue taken approximately 20 cm above the soil surface</tissue>
    </source>
</reference>
<organism evidence="1">
    <name type="scientific">Arundo donax</name>
    <name type="common">Giant reed</name>
    <name type="synonym">Donax arundinaceus</name>
    <dbReference type="NCBI Taxonomy" id="35708"/>
    <lineage>
        <taxon>Eukaryota</taxon>
        <taxon>Viridiplantae</taxon>
        <taxon>Streptophyta</taxon>
        <taxon>Embryophyta</taxon>
        <taxon>Tracheophyta</taxon>
        <taxon>Spermatophyta</taxon>
        <taxon>Magnoliopsida</taxon>
        <taxon>Liliopsida</taxon>
        <taxon>Poales</taxon>
        <taxon>Poaceae</taxon>
        <taxon>PACMAD clade</taxon>
        <taxon>Arundinoideae</taxon>
        <taxon>Arundineae</taxon>
        <taxon>Arundo</taxon>
    </lineage>
</organism>
<name>A0A0A8Z6P0_ARUDO</name>
<reference evidence="1" key="1">
    <citation type="submission" date="2014-09" db="EMBL/GenBank/DDBJ databases">
        <authorList>
            <person name="Magalhaes I.L.F."/>
            <person name="Oliveira U."/>
            <person name="Santos F.R."/>
            <person name="Vidigal T.H.D.A."/>
            <person name="Brescovit A.D."/>
            <person name="Santos A.J."/>
        </authorList>
    </citation>
    <scope>NUCLEOTIDE SEQUENCE</scope>
    <source>
        <tissue evidence="1">Shoot tissue taken approximately 20 cm above the soil surface</tissue>
    </source>
</reference>
<evidence type="ECO:0000313" key="1">
    <source>
        <dbReference type="EMBL" id="JAD34471.1"/>
    </source>
</evidence>
<proteinExistence type="predicted"/>
<accession>A0A0A8Z6P0</accession>
<dbReference type="AlphaFoldDB" id="A0A0A8Z6P0"/>
<sequence length="79" mass="8811">MLIKCSIKPPINCIKNLISSIEIPHPLNQFDLVLIFLKHNRPPSTGNLQGKNAKAVYIRFFACFASGDALWSQVTHCTS</sequence>
<dbReference type="EMBL" id="GBRH01263424">
    <property type="protein sequence ID" value="JAD34471.1"/>
    <property type="molecule type" value="Transcribed_RNA"/>
</dbReference>